<dbReference type="EMBL" id="JACDUK010000004">
    <property type="protein sequence ID" value="MBA2853814.1"/>
    <property type="molecule type" value="Genomic_DNA"/>
</dbReference>
<evidence type="ECO:0000256" key="1">
    <source>
        <dbReference type="SAM" id="Phobius"/>
    </source>
</evidence>
<dbReference type="AlphaFoldDB" id="A0A2L1C8I8"/>
<dbReference type="SUPFAM" id="SSF103481">
    <property type="entry name" value="Multidrug resistance efflux transporter EmrE"/>
    <property type="match status" value="1"/>
</dbReference>
<gene>
    <name evidence="4" type="ORF">HNP89_001790</name>
    <name evidence="6" type="ORF">HNP92_001438</name>
    <name evidence="5" type="ORF">HNP94_001081</name>
    <name evidence="7" type="ORF">HNP96_001047</name>
    <name evidence="3" type="ORF">MMJJ_02460</name>
</gene>
<evidence type="ECO:0000313" key="12">
    <source>
        <dbReference type="Proteomes" id="UP000590564"/>
    </source>
</evidence>
<feature type="transmembrane region" description="Helical" evidence="1">
    <location>
        <begin position="64"/>
        <end position="86"/>
    </location>
</feature>
<keyword evidence="1" id="KW-0812">Transmembrane</keyword>
<dbReference type="InterPro" id="IPR000620">
    <property type="entry name" value="EamA_dom"/>
</dbReference>
<keyword evidence="1" id="KW-0472">Membrane</keyword>
<evidence type="ECO:0000313" key="7">
    <source>
        <dbReference type="EMBL" id="MBB6497006.1"/>
    </source>
</evidence>
<evidence type="ECO:0000313" key="11">
    <source>
        <dbReference type="Proteomes" id="UP000567099"/>
    </source>
</evidence>
<reference evidence="8" key="1">
    <citation type="journal article" date="2018" name="Genome Announc.">
        <title>Complete Genome Sequence of the Methanococcus maripaludis Type Strain JJ (DSM 2067), a Model for Selenoprotein Synthesis in Archaea.</title>
        <authorList>
            <person name="Poehlein A."/>
            <person name="Heym D."/>
            <person name="Quitzke V."/>
            <person name="Fersch J."/>
            <person name="Daniel R."/>
            <person name="Rother M."/>
        </authorList>
    </citation>
    <scope>NUCLEOTIDE SEQUENCE [LARGE SCALE GENOMIC DNA]</scope>
    <source>
        <strain evidence="8">DSM 2067</strain>
    </source>
</reference>
<dbReference type="KEGG" id="mmad:MMJJ_02460"/>
<dbReference type="Pfam" id="PF00892">
    <property type="entry name" value="EamA"/>
    <property type="match status" value="1"/>
</dbReference>
<dbReference type="Proteomes" id="UP000590564">
    <property type="component" value="Unassembled WGS sequence"/>
</dbReference>
<evidence type="ECO:0000313" key="6">
    <source>
        <dbReference type="EMBL" id="MBB6402116.1"/>
    </source>
</evidence>
<dbReference type="Gene3D" id="1.10.3730.20">
    <property type="match status" value="1"/>
</dbReference>
<dbReference type="Proteomes" id="UP000567099">
    <property type="component" value="Unassembled WGS sequence"/>
</dbReference>
<name>A0A2L1C8I8_METMI</name>
<dbReference type="Proteomes" id="UP000536195">
    <property type="component" value="Unassembled WGS sequence"/>
</dbReference>
<dbReference type="EMBL" id="JACHED010000002">
    <property type="protein sequence ID" value="MBB6497006.1"/>
    <property type="molecule type" value="Genomic_DNA"/>
</dbReference>
<evidence type="ECO:0000313" key="9">
    <source>
        <dbReference type="Proteomes" id="UP000522365"/>
    </source>
</evidence>
<evidence type="ECO:0000313" key="10">
    <source>
        <dbReference type="Proteomes" id="UP000536195"/>
    </source>
</evidence>
<dbReference type="EMBL" id="CP026606">
    <property type="protein sequence ID" value="AVB75664.1"/>
    <property type="molecule type" value="Genomic_DNA"/>
</dbReference>
<evidence type="ECO:0000313" key="8">
    <source>
        <dbReference type="Proteomes" id="UP000239462"/>
    </source>
</evidence>
<keyword evidence="1" id="KW-1133">Transmembrane helix</keyword>
<feature type="domain" description="EamA" evidence="2">
    <location>
        <begin position="3"/>
        <end position="138"/>
    </location>
</feature>
<feature type="transmembrane region" description="Helical" evidence="1">
    <location>
        <begin position="92"/>
        <end position="114"/>
    </location>
</feature>
<accession>A0A2L1C8I8</accession>
<protein>
    <submittedName>
        <fullName evidence="3">EamA-like transporter family protein</fullName>
    </submittedName>
    <submittedName>
        <fullName evidence="4">Putative membrane protein</fullName>
    </submittedName>
</protein>
<evidence type="ECO:0000313" key="4">
    <source>
        <dbReference type="EMBL" id="MBA2853814.1"/>
    </source>
</evidence>
<evidence type="ECO:0000259" key="2">
    <source>
        <dbReference type="Pfam" id="PF00892"/>
    </source>
</evidence>
<dbReference type="GO" id="GO:0016020">
    <property type="term" value="C:membrane"/>
    <property type="evidence" value="ECO:0007669"/>
    <property type="project" value="InterPro"/>
</dbReference>
<feature type="transmembrane region" description="Helical" evidence="1">
    <location>
        <begin position="30"/>
        <end position="52"/>
    </location>
</feature>
<evidence type="ECO:0000313" key="3">
    <source>
        <dbReference type="EMBL" id="AVB75664.1"/>
    </source>
</evidence>
<dbReference type="EMBL" id="JACDUO010000001">
    <property type="protein sequence ID" value="MBA2864081.1"/>
    <property type="molecule type" value="Genomic_DNA"/>
</dbReference>
<dbReference type="EMBL" id="JACHEC010000003">
    <property type="protein sequence ID" value="MBB6402116.1"/>
    <property type="molecule type" value="Genomic_DNA"/>
</dbReference>
<reference evidence="3" key="2">
    <citation type="submission" date="2018-02" db="EMBL/GenBank/DDBJ databases">
        <title>Complete genome sequence of the Methanococcus maripaludis type strain JJ (DSM 2067), a model for selenoprotein synthesis in Archaea.</title>
        <authorList>
            <person name="Poehlein A."/>
            <person name="Heym D."/>
            <person name="Quitzke V."/>
            <person name="Fersch J."/>
            <person name="Daniel R."/>
            <person name="Rother M."/>
        </authorList>
    </citation>
    <scope>NUCLEOTIDE SEQUENCE [LARGE SCALE GENOMIC DNA]</scope>
    <source>
        <strain evidence="3">DSM 2067</strain>
    </source>
</reference>
<evidence type="ECO:0000313" key="5">
    <source>
        <dbReference type="EMBL" id="MBA2864081.1"/>
    </source>
</evidence>
<dbReference type="InterPro" id="IPR037185">
    <property type="entry name" value="EmrE-like"/>
</dbReference>
<reference evidence="10 12" key="3">
    <citation type="submission" date="2020-08" db="EMBL/GenBank/DDBJ databases">
        <title>Genomic Encyclopedia of Type Strains, Phase IV (KMG-V): Genome sequencing to study the core and pangenomes of soil and plant-associated prokaryotes.</title>
        <authorList>
            <person name="Whitman W."/>
        </authorList>
    </citation>
    <scope>NUCLEOTIDE SEQUENCE [LARGE SCALE GENOMIC DNA]</scope>
    <source>
        <strain evidence="6 10">C11</strain>
        <strain evidence="5 11">C13</strain>
        <strain evidence="7 12">D1</strain>
        <strain evidence="4 9">S1</strain>
    </source>
</reference>
<sequence length="139" mass="15135">MYYISMIIVVLASILYHICQKSISSGANPYVSLMITYLVSIISTVAAIIILNGKIDIIESVKNLNWASYVLGISIVFLELGFLLVYRAGWNVSVAALTAYVAVAVLLIPVGILLFKENISILKVLGILFCVLGLILINK</sequence>
<dbReference type="Proteomes" id="UP000522365">
    <property type="component" value="Unassembled WGS sequence"/>
</dbReference>
<proteinExistence type="predicted"/>
<organism evidence="3 8">
    <name type="scientific">Methanococcus maripaludis</name>
    <name type="common">Methanococcus deltae</name>
    <dbReference type="NCBI Taxonomy" id="39152"/>
    <lineage>
        <taxon>Archaea</taxon>
        <taxon>Methanobacteriati</taxon>
        <taxon>Methanobacteriota</taxon>
        <taxon>Methanomada group</taxon>
        <taxon>Methanococci</taxon>
        <taxon>Methanococcales</taxon>
        <taxon>Methanococcaceae</taxon>
        <taxon>Methanococcus</taxon>
    </lineage>
</organism>
<dbReference type="GeneID" id="36101341"/>
<dbReference type="RefSeq" id="WP_104837327.1">
    <property type="nucleotide sequence ID" value="NZ_CP026606.1"/>
</dbReference>
<dbReference type="Proteomes" id="UP000239462">
    <property type="component" value="Chromosome"/>
</dbReference>
<feature type="transmembrane region" description="Helical" evidence="1">
    <location>
        <begin position="121"/>
        <end position="137"/>
    </location>
</feature>